<dbReference type="InterPro" id="IPR045851">
    <property type="entry name" value="AMP-bd_C_sf"/>
</dbReference>
<dbReference type="KEGG" id="ppel:H6H00_19535"/>
<keyword evidence="4" id="KW-1185">Reference proteome</keyword>
<reference evidence="3 4" key="1">
    <citation type="submission" date="2020-08" db="EMBL/GenBank/DDBJ databases">
        <authorList>
            <person name="Mo P."/>
        </authorList>
    </citation>
    <scope>NUCLEOTIDE SEQUENCE [LARGE SCALE GENOMIC DNA]</scope>
    <source>
        <strain evidence="3 4">CGMCC 4.1532</strain>
    </source>
</reference>
<dbReference type="PROSITE" id="PS00455">
    <property type="entry name" value="AMP_BINDING"/>
    <property type="match status" value="1"/>
</dbReference>
<evidence type="ECO:0000313" key="4">
    <source>
        <dbReference type="Proteomes" id="UP000515728"/>
    </source>
</evidence>
<dbReference type="AlphaFoldDB" id="A0A7G7MCB0"/>
<dbReference type="GO" id="GO:0016877">
    <property type="term" value="F:ligase activity, forming carbon-sulfur bonds"/>
    <property type="evidence" value="ECO:0007669"/>
    <property type="project" value="UniProtKB-ARBA"/>
</dbReference>
<dbReference type="Pfam" id="PF00501">
    <property type="entry name" value="AMP-binding"/>
    <property type="match status" value="1"/>
</dbReference>
<evidence type="ECO:0000259" key="1">
    <source>
        <dbReference type="Pfam" id="PF00501"/>
    </source>
</evidence>
<dbReference type="InterPro" id="IPR020845">
    <property type="entry name" value="AMP-binding_CS"/>
</dbReference>
<dbReference type="Gene3D" id="3.30.300.30">
    <property type="match status" value="1"/>
</dbReference>
<dbReference type="Proteomes" id="UP000515728">
    <property type="component" value="Chromosome"/>
</dbReference>
<dbReference type="PANTHER" id="PTHR43767">
    <property type="entry name" value="LONG-CHAIN-FATTY-ACID--COA LIGASE"/>
    <property type="match status" value="1"/>
</dbReference>
<feature type="domain" description="AMP-dependent synthetase/ligase" evidence="1">
    <location>
        <begin position="8"/>
        <end position="373"/>
    </location>
</feature>
<dbReference type="Pfam" id="PF13193">
    <property type="entry name" value="AMP-binding_C"/>
    <property type="match status" value="1"/>
</dbReference>
<name>A0A7G7MCB0_9PSEU</name>
<dbReference type="InterPro" id="IPR025110">
    <property type="entry name" value="AMP-bd_C"/>
</dbReference>
<dbReference type="Gene3D" id="3.40.50.12780">
    <property type="entry name" value="N-terminal domain of ligase-like"/>
    <property type="match status" value="1"/>
</dbReference>
<evidence type="ECO:0000259" key="2">
    <source>
        <dbReference type="Pfam" id="PF13193"/>
    </source>
</evidence>
<organism evidence="3 4">
    <name type="scientific">Pseudonocardia petroleophila</name>
    <dbReference type="NCBI Taxonomy" id="37331"/>
    <lineage>
        <taxon>Bacteria</taxon>
        <taxon>Bacillati</taxon>
        <taxon>Actinomycetota</taxon>
        <taxon>Actinomycetes</taxon>
        <taxon>Pseudonocardiales</taxon>
        <taxon>Pseudonocardiaceae</taxon>
        <taxon>Pseudonocardia</taxon>
    </lineage>
</organism>
<dbReference type="InterPro" id="IPR050237">
    <property type="entry name" value="ATP-dep_AMP-bd_enzyme"/>
</dbReference>
<dbReference type="RefSeq" id="WP_185717183.1">
    <property type="nucleotide sequence ID" value="NZ_BAAAWI010000001.1"/>
</dbReference>
<dbReference type="PANTHER" id="PTHR43767:SF7">
    <property type="entry name" value="MEDIUM_LONG-CHAIN-FATTY-ACID--COA LIGASE FADD8"/>
    <property type="match status" value="1"/>
</dbReference>
<proteinExistence type="predicted"/>
<gene>
    <name evidence="3" type="ORF">H6H00_19535</name>
</gene>
<dbReference type="SUPFAM" id="SSF56801">
    <property type="entry name" value="Acetyl-CoA synthetase-like"/>
    <property type="match status" value="1"/>
</dbReference>
<sequence length="511" mass="54927">MNVLTALHRAARLHPDNVAIRFGGDEIRYHELVAQAARFAGHLREQGVHAGDRVGIFMHNQPEWLVAVLGIWHAGGVAVPFNYIFPPAAIRHATLDSGTKLFVAPASDVARLREALDGVDAADHIVAVAAPDEAGVPGAAALFSDALTSTAFGAITPRRDGDDALIMYTSGSTGTPKGVRQTHRNTSAVCEAIIDCWSMTSQDHALVCTPLFHVGGLQLISLPTLLTGGTVTLRRWQVRDYLDDAVSLRPTITALVPAMMFDILNFLDGRELPLESIRVCAIGGSALPEARLKALTQATGIVAANIYGQTEQSGLSVTEPLELARREGSLGLPLDQITEVRIVPVGGTEPLPVGSDDVGELWVRGDAVTPGYWQLDEVNAAKFTEDGWFRTSDLVRSGPDGFLYYIDRTDEMIISGGENVFPQMIEGHLAACPLIAEVTVIGTPDERLGQKVTALVVPRGDGVTPEAIAAYCASNPNLRGLQRPRRIEIVDAIPRTATNKVDRPLLKAQYR</sequence>
<accession>A0A7G7MCB0</accession>
<protein>
    <submittedName>
        <fullName evidence="3">Acyl--CoA ligase</fullName>
    </submittedName>
</protein>
<dbReference type="InterPro" id="IPR042099">
    <property type="entry name" value="ANL_N_sf"/>
</dbReference>
<dbReference type="EMBL" id="CP060131">
    <property type="protein sequence ID" value="QNG50421.1"/>
    <property type="molecule type" value="Genomic_DNA"/>
</dbReference>
<keyword evidence="3" id="KW-0436">Ligase</keyword>
<feature type="domain" description="AMP-binding enzyme C-terminal" evidence="2">
    <location>
        <begin position="425"/>
        <end position="500"/>
    </location>
</feature>
<dbReference type="InterPro" id="IPR000873">
    <property type="entry name" value="AMP-dep_synth/lig_dom"/>
</dbReference>
<evidence type="ECO:0000313" key="3">
    <source>
        <dbReference type="EMBL" id="QNG50421.1"/>
    </source>
</evidence>